<evidence type="ECO:0000256" key="4">
    <source>
        <dbReference type="ARBA" id="ARBA00022741"/>
    </source>
</evidence>
<dbReference type="PROSITE" id="PS00181">
    <property type="entry name" value="GLNA_ATP"/>
    <property type="match status" value="1"/>
</dbReference>
<evidence type="ECO:0000313" key="11">
    <source>
        <dbReference type="EMBL" id="MBM6947417.1"/>
    </source>
</evidence>
<comment type="similarity">
    <text evidence="2 7 8">Belongs to the glutamine synthetase family.</text>
</comment>
<evidence type="ECO:0000256" key="7">
    <source>
        <dbReference type="PROSITE-ProRule" id="PRU01330"/>
    </source>
</evidence>
<dbReference type="GO" id="GO:0006542">
    <property type="term" value="P:glutamine biosynthetic process"/>
    <property type="evidence" value="ECO:0007669"/>
    <property type="project" value="InterPro"/>
</dbReference>
<comment type="caution">
    <text evidence="11">The sequence shown here is derived from an EMBL/GenBank/DDBJ whole genome shotgun (WGS) entry which is preliminary data.</text>
</comment>
<dbReference type="InterPro" id="IPR008147">
    <property type="entry name" value="Gln_synt_N"/>
</dbReference>
<evidence type="ECO:0000256" key="6">
    <source>
        <dbReference type="ARBA" id="ARBA00022842"/>
    </source>
</evidence>
<comment type="cofactor">
    <cofactor evidence="1">
        <name>Mg(2+)</name>
        <dbReference type="ChEBI" id="CHEBI:18420"/>
    </cofactor>
</comment>
<evidence type="ECO:0000256" key="8">
    <source>
        <dbReference type="RuleBase" id="RU000384"/>
    </source>
</evidence>
<evidence type="ECO:0000256" key="2">
    <source>
        <dbReference type="ARBA" id="ARBA00009897"/>
    </source>
</evidence>
<dbReference type="Gene3D" id="3.30.590.10">
    <property type="entry name" value="Glutamine synthetase/guanido kinase, catalytic domain"/>
    <property type="match status" value="1"/>
</dbReference>
<keyword evidence="3" id="KW-0436">Ligase</keyword>
<evidence type="ECO:0000313" key="12">
    <source>
        <dbReference type="Proteomes" id="UP000705508"/>
    </source>
</evidence>
<feature type="domain" description="GS beta-grasp" evidence="9">
    <location>
        <begin position="16"/>
        <end position="101"/>
    </location>
</feature>
<organism evidence="11 12">
    <name type="scientific">Mordavella massiliensis</name>
    <dbReference type="NCBI Taxonomy" id="1871024"/>
    <lineage>
        <taxon>Bacteria</taxon>
        <taxon>Bacillati</taxon>
        <taxon>Bacillota</taxon>
        <taxon>Clostridia</taxon>
        <taxon>Eubacteriales</taxon>
        <taxon>Clostridiaceae</taxon>
        <taxon>Mordavella</taxon>
    </lineage>
</organism>
<accession>A0A938XBZ4</accession>
<evidence type="ECO:0000256" key="3">
    <source>
        <dbReference type="ARBA" id="ARBA00022598"/>
    </source>
</evidence>
<protein>
    <submittedName>
        <fullName evidence="11">Glutamine synthetase</fullName>
    </submittedName>
</protein>
<dbReference type="InterPro" id="IPR036651">
    <property type="entry name" value="Gln_synt_N_sf"/>
</dbReference>
<evidence type="ECO:0000259" key="10">
    <source>
        <dbReference type="PROSITE" id="PS51987"/>
    </source>
</evidence>
<name>A0A938XBZ4_9CLOT</name>
<dbReference type="SUPFAM" id="SSF55931">
    <property type="entry name" value="Glutamine synthetase/guanido kinase"/>
    <property type="match status" value="1"/>
</dbReference>
<feature type="domain" description="GS catalytic" evidence="10">
    <location>
        <begin position="108"/>
        <end position="409"/>
    </location>
</feature>
<dbReference type="PANTHER" id="PTHR43785">
    <property type="entry name" value="GAMMA-GLUTAMYLPUTRESCINE SYNTHETASE"/>
    <property type="match status" value="1"/>
</dbReference>
<dbReference type="PROSITE" id="PS51986">
    <property type="entry name" value="GS_BETA_GRASP"/>
    <property type="match status" value="1"/>
</dbReference>
<evidence type="ECO:0000256" key="5">
    <source>
        <dbReference type="ARBA" id="ARBA00022840"/>
    </source>
</evidence>
<dbReference type="EMBL" id="JACJKS010000002">
    <property type="protein sequence ID" value="MBM6947417.1"/>
    <property type="molecule type" value="Genomic_DNA"/>
</dbReference>
<reference evidence="11" key="2">
    <citation type="journal article" date="2021" name="Sci. Rep.">
        <title>The distribution of antibiotic resistance genes in chicken gut microbiota commensals.</title>
        <authorList>
            <person name="Juricova H."/>
            <person name="Matiasovicova J."/>
            <person name="Kubasova T."/>
            <person name="Cejkova D."/>
            <person name="Rychlik I."/>
        </authorList>
    </citation>
    <scope>NUCLEOTIDE SEQUENCE</scope>
    <source>
        <strain evidence="11">An582</strain>
    </source>
</reference>
<dbReference type="PROSITE" id="PS51987">
    <property type="entry name" value="GS_CATALYTIC"/>
    <property type="match status" value="1"/>
</dbReference>
<dbReference type="Pfam" id="PF03951">
    <property type="entry name" value="Gln-synt_N"/>
    <property type="match status" value="1"/>
</dbReference>
<keyword evidence="5" id="KW-0067">ATP-binding</keyword>
<dbReference type="Pfam" id="PF00120">
    <property type="entry name" value="Gln-synt_C"/>
    <property type="match status" value="1"/>
</dbReference>
<dbReference type="PANTHER" id="PTHR43785:SF12">
    <property type="entry name" value="TYPE-1 GLUTAMINE SYNTHETASE 2"/>
    <property type="match status" value="1"/>
</dbReference>
<dbReference type="SUPFAM" id="SSF54368">
    <property type="entry name" value="Glutamine synthetase, N-terminal domain"/>
    <property type="match status" value="1"/>
</dbReference>
<dbReference type="GO" id="GO:0004356">
    <property type="term" value="F:glutamine synthetase activity"/>
    <property type="evidence" value="ECO:0007669"/>
    <property type="project" value="InterPro"/>
</dbReference>
<dbReference type="InterPro" id="IPR027303">
    <property type="entry name" value="Gln_synth_gly_rich_site"/>
</dbReference>
<dbReference type="AlphaFoldDB" id="A0A938XBZ4"/>
<dbReference type="SMART" id="SM01230">
    <property type="entry name" value="Gln-synt_C"/>
    <property type="match status" value="1"/>
</dbReference>
<dbReference type="GO" id="GO:0005524">
    <property type="term" value="F:ATP binding"/>
    <property type="evidence" value="ECO:0007669"/>
    <property type="project" value="UniProtKB-KW"/>
</dbReference>
<evidence type="ECO:0000259" key="9">
    <source>
        <dbReference type="PROSITE" id="PS51986"/>
    </source>
</evidence>
<dbReference type="InterPro" id="IPR014746">
    <property type="entry name" value="Gln_synth/guanido_kin_cat_dom"/>
</dbReference>
<reference evidence="11" key="1">
    <citation type="submission" date="2020-08" db="EMBL/GenBank/DDBJ databases">
        <authorList>
            <person name="Cejkova D."/>
            <person name="Kubasova T."/>
            <person name="Jahodarova E."/>
            <person name="Rychlik I."/>
        </authorList>
    </citation>
    <scope>NUCLEOTIDE SEQUENCE</scope>
    <source>
        <strain evidence="11">An582</strain>
    </source>
</reference>
<proteinExistence type="inferred from homology"/>
<dbReference type="Gene3D" id="3.10.20.70">
    <property type="entry name" value="Glutamine synthetase, N-terminal domain"/>
    <property type="match status" value="1"/>
</dbReference>
<evidence type="ECO:0000256" key="1">
    <source>
        <dbReference type="ARBA" id="ARBA00001946"/>
    </source>
</evidence>
<sequence>MEQYDYEKVMRFVEEEDVRFIRLAYFDVFGVQKNISIMEGQLERAFREGISFDASAVAGFGDEVESDLFLHPDPSTFSIVPWRPSTGRVARMYCDIRYPDGRIYEKDSRYILKEAVEQARTEGIRVDFGTEVEFYLFETDERGSATKIPFDRAGYMDLAPEDKGENIRREICFTLIDMGIEPEASHHEEGPGQNEIDFQYSDALTAADNTATFKWVVSTAAMGNGLYADFSPKPVKEYAGNGMHINMSVKSSDGEDKTGLFMSGILDHIREITLFLNPSVDSYARLGEKKAPRYVTWSPQNRSQLIRIPAVKNGKKRIELRSPDPTANPYLAFALLIHAGLDGIRRELPLRDPVSVNLYTAGPEVTGGLERLPGSREEAWECAVGSALVRDVLPAAYLEAYRNLPKTDR</sequence>
<dbReference type="InterPro" id="IPR008146">
    <property type="entry name" value="Gln_synth_cat_dom"/>
</dbReference>
<dbReference type="RefSeq" id="WP_204905469.1">
    <property type="nucleotide sequence ID" value="NZ_JACJKS010000002.1"/>
</dbReference>
<keyword evidence="6" id="KW-0460">Magnesium</keyword>
<dbReference type="Proteomes" id="UP000705508">
    <property type="component" value="Unassembled WGS sequence"/>
</dbReference>
<keyword evidence="4" id="KW-0547">Nucleotide-binding</keyword>
<gene>
    <name evidence="11" type="ORF">H6A20_01895</name>
</gene>